<organism evidence="1 2">
    <name type="scientific">Athelia psychrophila</name>
    <dbReference type="NCBI Taxonomy" id="1759441"/>
    <lineage>
        <taxon>Eukaryota</taxon>
        <taxon>Fungi</taxon>
        <taxon>Dikarya</taxon>
        <taxon>Basidiomycota</taxon>
        <taxon>Agaricomycotina</taxon>
        <taxon>Agaricomycetes</taxon>
        <taxon>Agaricomycetidae</taxon>
        <taxon>Atheliales</taxon>
        <taxon>Atheliaceae</taxon>
        <taxon>Athelia</taxon>
    </lineage>
</organism>
<dbReference type="PANTHER" id="PTHR31912:SF34">
    <property type="entry name" value="NOTOCHORD-RELATED PROTEIN"/>
    <property type="match status" value="1"/>
</dbReference>
<reference evidence="1 2" key="1">
    <citation type="journal article" date="2016" name="Mol. Biol. Evol.">
        <title>Comparative Genomics of Early-Diverging Mushroom-Forming Fungi Provides Insights into the Origins of Lignocellulose Decay Capabilities.</title>
        <authorList>
            <person name="Nagy L.G."/>
            <person name="Riley R."/>
            <person name="Tritt A."/>
            <person name="Adam C."/>
            <person name="Daum C."/>
            <person name="Floudas D."/>
            <person name="Sun H."/>
            <person name="Yadav J.S."/>
            <person name="Pangilinan J."/>
            <person name="Larsson K.H."/>
            <person name="Matsuura K."/>
            <person name="Barry K."/>
            <person name="Labutti K."/>
            <person name="Kuo R."/>
            <person name="Ohm R.A."/>
            <person name="Bhattacharya S.S."/>
            <person name="Shirouzu T."/>
            <person name="Yoshinaga Y."/>
            <person name="Martin F.M."/>
            <person name="Grigoriev I.V."/>
            <person name="Hibbett D.S."/>
        </authorList>
    </citation>
    <scope>NUCLEOTIDE SEQUENCE [LARGE SCALE GENOMIC DNA]</scope>
    <source>
        <strain evidence="1 2">CBS 109695</strain>
    </source>
</reference>
<keyword evidence="2" id="KW-1185">Reference proteome</keyword>
<dbReference type="EMBL" id="KV417498">
    <property type="protein sequence ID" value="KZP29560.1"/>
    <property type="molecule type" value="Genomic_DNA"/>
</dbReference>
<dbReference type="PANTHER" id="PTHR31912">
    <property type="entry name" value="IP13529P"/>
    <property type="match status" value="1"/>
</dbReference>
<dbReference type="OrthoDB" id="2246127at2759"/>
<evidence type="ECO:0000313" key="2">
    <source>
        <dbReference type="Proteomes" id="UP000076532"/>
    </source>
</evidence>
<gene>
    <name evidence="1" type="ORF">FIBSPDRAFT_908322</name>
</gene>
<dbReference type="STRING" id="436010.A0A166SKV9"/>
<name>A0A166SKV9_9AGAM</name>
<evidence type="ECO:0000313" key="1">
    <source>
        <dbReference type="EMBL" id="KZP29560.1"/>
    </source>
</evidence>
<dbReference type="Proteomes" id="UP000076532">
    <property type="component" value="Unassembled WGS sequence"/>
</dbReference>
<accession>A0A166SKV9</accession>
<sequence length="656" mass="73292">MPHPMHKIAAGQMVYSIPLLVFQDDVSGNKSKQWNKHYNCYMSNGGIPRSKLEKEFHVRFVATSPHAAPLEIMQGIRSSIERTFNDPIPTWDCENKEEVLLRPYRLLFPGDNPMQAEFTSSAGLTANHFCRTCKAGGTREYKQSNDGFATLFKAGEQQTCKETVEWTFEQLMTALQPAVATTLTDAVRQSGVKDSLAQPIIENLVKLGQNLWKATPDCAAHTPDEVPSILADELKKAHSGGGVMNSLIDMDGIDIHLDTPTEILHMVLLSVVKYFWGQTVWFLNKGKHFPTFQARLNSVVADGLNVPKIPADYMCQYRGGLIGKHFKTILQIMVFTVYDLVPREVLDAWLVLGRLTVLLWHTEIDDLEVYMFHFLVHLPFYIRRFGPALLFSTERYKAFNAVFRAASIYSNCLAPSRDIAWAFAGMDRVKHIVTGGWWKDSQMGKRTCASTKVLKHVIGHAVHAALVGLSARCSREPGTVVQGSRAPPGEKAVKLKWADTLATHIVPIYLQPAGVNGFARAKAVVLSARSSSPSWDRLGIPIKHAVLNTPMLSCSLKKIVLSPEDIQCEVNLQHDCHRGSCCPTAKQTINQEREATSRSRSVISHTDNDHFLLNTQSLHNYKAIASALSPSLREPSFHIEDKTSLRRTSAEKIREK</sequence>
<dbReference type="AlphaFoldDB" id="A0A166SKV9"/>
<protein>
    <submittedName>
        <fullName evidence="1">Uncharacterized protein</fullName>
    </submittedName>
</protein>
<proteinExistence type="predicted"/>